<comment type="caution">
    <text evidence="1">The sequence shown here is derived from an EMBL/GenBank/DDBJ whole genome shotgun (WGS) entry which is preliminary data.</text>
</comment>
<proteinExistence type="predicted"/>
<dbReference type="EMBL" id="CM037156">
    <property type="protein sequence ID" value="KAH7836490.1"/>
    <property type="molecule type" value="Genomic_DNA"/>
</dbReference>
<protein>
    <submittedName>
        <fullName evidence="1">Uncharacterized protein</fullName>
    </submittedName>
</protein>
<dbReference type="Proteomes" id="UP000828048">
    <property type="component" value="Chromosome 6"/>
</dbReference>
<reference evidence="1 2" key="1">
    <citation type="journal article" date="2021" name="Hortic Res">
        <title>High-quality reference genome and annotation aids understanding of berry development for evergreen blueberry (Vaccinium darrowii).</title>
        <authorList>
            <person name="Yu J."/>
            <person name="Hulse-Kemp A.M."/>
            <person name="Babiker E."/>
            <person name="Staton M."/>
        </authorList>
    </citation>
    <scope>NUCLEOTIDE SEQUENCE [LARGE SCALE GENOMIC DNA]</scope>
    <source>
        <strain evidence="2">cv. NJ 8807/NJ 8810</strain>
        <tissue evidence="1">Young leaf</tissue>
    </source>
</reference>
<evidence type="ECO:0000313" key="2">
    <source>
        <dbReference type="Proteomes" id="UP000828048"/>
    </source>
</evidence>
<organism evidence="1 2">
    <name type="scientific">Vaccinium darrowii</name>
    <dbReference type="NCBI Taxonomy" id="229202"/>
    <lineage>
        <taxon>Eukaryota</taxon>
        <taxon>Viridiplantae</taxon>
        <taxon>Streptophyta</taxon>
        <taxon>Embryophyta</taxon>
        <taxon>Tracheophyta</taxon>
        <taxon>Spermatophyta</taxon>
        <taxon>Magnoliopsida</taxon>
        <taxon>eudicotyledons</taxon>
        <taxon>Gunneridae</taxon>
        <taxon>Pentapetalae</taxon>
        <taxon>asterids</taxon>
        <taxon>Ericales</taxon>
        <taxon>Ericaceae</taxon>
        <taxon>Vaccinioideae</taxon>
        <taxon>Vaccinieae</taxon>
        <taxon>Vaccinium</taxon>
    </lineage>
</organism>
<sequence length="1347" mass="150620">MNLVPSNILPRLRSLQTLYVEGCPNVEFVVFKNGKEEEEAADDDSTLVIRQLRSLSIRNMENLKSFYSSSTTSNGHSFFNHQVILPVLEELIVEVLDGIEEIWDKQSPSVHQMVSFGQLRIMTIRQCKKLMNLIPSNILPWLRNLQSLYVHGCPNIEFIVFKNGKEEEVADDDNTLVIPQLRRLFIQNMGNLKSFYSSSTTSNAQFLFNHEVIFPILEVLFIRELDNIEEIWDKQSPSVNEKTASFSKLRNMTVRECKKLMNLVPSNILPRLRNLQELRVDGCPNVEFVVFKNGKEENEAADDRTLIIPQLSYLEIRPMENLKSFYSSSTTSNAQSLFNHQRLKQKSVSSDEKSEVGKNRCAQLLSRAPSTSKPCRLAVGSINNIVANGTMFEKVGPNELLHTTLLGEANMRVSIDVVKVREALLPIPIPGEAATVGEAVGCYVAWPRSLILFAPEVPSKKPGVIGNESKPCRLALGSVNNIVAHGTMFWKSGPNEVLHTTLLGEGNMRVCIDVVKVSDAILPIPIPGEATTVGEAVGCCVAWPKNLIYFAPEVASKKPVGIGNQRALKHHGVVGHGVVADAATSKDVEWEKNLETIGLFAVFVENTSKEDAMIIPLEKDIFGDEVEAHLQKVDMEYICQMKEVSGTCIMLYIRQLYRGIKASNMNRRFVFVNPCLLSGRMVAENLKPGLLAKRLEDVKEDQLLFVPCNFGFHWVLCIIDLYSDSSPVVYLMDSINKDFSLSLKIMINTAFSIYDKAKGRTIRVIPVLKVVECPKQPTNVECGFYVMKYMKDVIKEERILRSGSCKGKRTYTQAEIDELIRKQDQLLGKAREKQDQLFGGIRCGSEESKKGEEVRDYDQGHNAEDSGPSVEPTSEPSTSLTQNQANLTIEARRVSNRQRKGRGRTSARRRGRGPTGSNTYRAFFASKDALRDFRESFQVPADVKLELIPLDPNTHHLPQRHETVVPIFAICAAGLRFPIQTFTREFLHVLDVTPAQLSSNTFRIALASTRQRYANWQRIEALFRVQNQAAPTLLGYVPNYNTTLDQRWRQRRAEKLAAEGRTSAPPNADSPPTVSEQERRKQRRANEAEEVRTEVTSNLGGGNVGQSSLSSGVTDDLNRTDVPAETPDPDDIPWSPTLSYCNCPLKQNDSIRDNPGLSLALLKAVELLKDKARVEKEAGDAFVLALHHTFTALQEMTNVRDGLQECNKLLLGFEKKVRALSNENAQLKEENAKAKTDASSTLNDAAESKKSLEELTSKYTEATQKATSLQTEVDKIPWLLKAKEDEVWDEADKTITRAYEDQVPDLLQYGCKFAWKAALEVAGVPSSSALYNEVPTCPRPTAPGPST</sequence>
<keyword evidence="2" id="KW-1185">Reference proteome</keyword>
<accession>A0ACB7X7K0</accession>
<gene>
    <name evidence="1" type="ORF">Vadar_002039</name>
</gene>
<name>A0ACB7X7K0_9ERIC</name>
<evidence type="ECO:0000313" key="1">
    <source>
        <dbReference type="EMBL" id="KAH7836490.1"/>
    </source>
</evidence>